<evidence type="ECO:0000256" key="4">
    <source>
        <dbReference type="SAM" id="MobiDB-lite"/>
    </source>
</evidence>
<accession>A0A8C5NEN7</accession>
<evidence type="ECO:0000256" key="1">
    <source>
        <dbReference type="ARBA" id="ARBA00022734"/>
    </source>
</evidence>
<dbReference type="InterPro" id="IPR044156">
    <property type="entry name" value="Galectin-like"/>
</dbReference>
<keyword evidence="2" id="KW-0677">Repeat</keyword>
<dbReference type="CDD" id="cd00070">
    <property type="entry name" value="GLECT"/>
    <property type="match status" value="1"/>
</dbReference>
<dbReference type="InterPro" id="IPR013320">
    <property type="entry name" value="ConA-like_dom_sf"/>
</dbReference>
<name>A0A8C5NEN7_GOUWI</name>
<dbReference type="PANTHER" id="PTHR11346">
    <property type="entry name" value="GALECTIN"/>
    <property type="match status" value="1"/>
</dbReference>
<evidence type="ECO:0000259" key="5">
    <source>
        <dbReference type="PROSITE" id="PS51304"/>
    </source>
</evidence>
<dbReference type="PROSITE" id="PS51304">
    <property type="entry name" value="GALECTIN"/>
    <property type="match status" value="1"/>
</dbReference>
<protein>
    <recommendedName>
        <fullName evidence="3">Galectin</fullName>
    </recommendedName>
</protein>
<dbReference type="SUPFAM" id="SSF49899">
    <property type="entry name" value="Concanavalin A-like lectins/glucanases"/>
    <property type="match status" value="1"/>
</dbReference>
<dbReference type="SMART" id="SM00276">
    <property type="entry name" value="GLECT"/>
    <property type="match status" value="1"/>
</dbReference>
<dbReference type="Ensembl" id="ENSGWIT00000053641.1">
    <property type="protein sequence ID" value="ENSGWIP00000049632.1"/>
    <property type="gene ID" value="ENSGWIG00000024213.1"/>
</dbReference>
<evidence type="ECO:0000256" key="3">
    <source>
        <dbReference type="RuleBase" id="RU102079"/>
    </source>
</evidence>
<dbReference type="InterPro" id="IPR001079">
    <property type="entry name" value="Galectin_CRD"/>
</dbReference>
<dbReference type="Proteomes" id="UP000694680">
    <property type="component" value="Chromosome 22"/>
</dbReference>
<dbReference type="PANTHER" id="PTHR11346:SF189">
    <property type="entry name" value="GALECTIN"/>
    <property type="match status" value="1"/>
</dbReference>
<reference evidence="6" key="1">
    <citation type="submission" date="2020-06" db="EMBL/GenBank/DDBJ databases">
        <authorList>
            <consortium name="Wellcome Sanger Institute Data Sharing"/>
        </authorList>
    </citation>
    <scope>NUCLEOTIDE SEQUENCE [LARGE SCALE GENOMIC DNA]</scope>
</reference>
<keyword evidence="7" id="KW-1185">Reference proteome</keyword>
<evidence type="ECO:0000256" key="2">
    <source>
        <dbReference type="ARBA" id="ARBA00022737"/>
    </source>
</evidence>
<reference evidence="6" key="2">
    <citation type="submission" date="2025-08" db="UniProtKB">
        <authorList>
            <consortium name="Ensembl"/>
        </authorList>
    </citation>
    <scope>IDENTIFICATION</scope>
</reference>
<feature type="region of interest" description="Disordered" evidence="4">
    <location>
        <begin position="1"/>
        <end position="91"/>
    </location>
</feature>
<dbReference type="Pfam" id="PF00337">
    <property type="entry name" value="Gal-bind_lectin"/>
    <property type="match status" value="1"/>
</dbReference>
<dbReference type="Gene3D" id="2.60.120.200">
    <property type="match status" value="1"/>
</dbReference>
<evidence type="ECO:0000313" key="7">
    <source>
        <dbReference type="Proteomes" id="UP000694680"/>
    </source>
</evidence>
<dbReference type="GO" id="GO:0030246">
    <property type="term" value="F:carbohydrate binding"/>
    <property type="evidence" value="ECO:0007669"/>
    <property type="project" value="UniProtKB-UniRule"/>
</dbReference>
<feature type="compositionally biased region" description="Polar residues" evidence="4">
    <location>
        <begin position="78"/>
        <end position="91"/>
    </location>
</feature>
<proteinExistence type="predicted"/>
<feature type="domain" description="Galectin" evidence="5">
    <location>
        <begin position="103"/>
        <end position="231"/>
    </location>
</feature>
<organism evidence="6 7">
    <name type="scientific">Gouania willdenowi</name>
    <name type="common">Blunt-snouted clingfish</name>
    <name type="synonym">Lepadogaster willdenowi</name>
    <dbReference type="NCBI Taxonomy" id="441366"/>
    <lineage>
        <taxon>Eukaryota</taxon>
        <taxon>Metazoa</taxon>
        <taxon>Chordata</taxon>
        <taxon>Craniata</taxon>
        <taxon>Vertebrata</taxon>
        <taxon>Euteleostomi</taxon>
        <taxon>Actinopterygii</taxon>
        <taxon>Neopterygii</taxon>
        <taxon>Teleostei</taxon>
        <taxon>Neoteleostei</taxon>
        <taxon>Acanthomorphata</taxon>
        <taxon>Ovalentaria</taxon>
        <taxon>Blenniimorphae</taxon>
        <taxon>Blenniiformes</taxon>
        <taxon>Gobiesocoidei</taxon>
        <taxon>Gobiesocidae</taxon>
        <taxon>Gobiesocinae</taxon>
        <taxon>Gouania</taxon>
    </lineage>
</organism>
<evidence type="ECO:0000313" key="6">
    <source>
        <dbReference type="Ensembl" id="ENSGWIP00000049632.1"/>
    </source>
</evidence>
<keyword evidence="1 3" id="KW-0430">Lectin</keyword>
<sequence>MAHLLLPMQGGRRGWSVNPAWGEDQPGRDPEPIWPSKGSAGGNFWTLESTSKAKGGGQESSGQAGKTPSGPGPGPQSLVRQTEVQTTPQTSNLFSSCSQAVPYRRNFLGGLHDGLLVIITGTPEQSVNRFTVNFETKEDIAFHFNPRFDEGAIIRNSCIQKKWGNEERELKDFPFIKGQTFKIKIKCTRRGFEVFMKDAPLLTFKHRVTNLKSVTKLGIGRGVLLSHVEVQNP</sequence>
<dbReference type="FunFam" id="2.60.120.200:FF:000124">
    <property type="entry name" value="Galectin-4"/>
    <property type="match status" value="1"/>
</dbReference>
<reference evidence="6" key="3">
    <citation type="submission" date="2025-09" db="UniProtKB">
        <authorList>
            <consortium name="Ensembl"/>
        </authorList>
    </citation>
    <scope>IDENTIFICATION</scope>
</reference>
<dbReference type="SMART" id="SM00908">
    <property type="entry name" value="Gal-bind_lectin"/>
    <property type="match status" value="1"/>
</dbReference>
<dbReference type="AlphaFoldDB" id="A0A8C5NEN7"/>